<evidence type="ECO:0000256" key="1">
    <source>
        <dbReference type="SAM" id="MobiDB-lite"/>
    </source>
</evidence>
<dbReference type="EMBL" id="JABBNT010000002">
    <property type="protein sequence ID" value="NMM44439.1"/>
    <property type="molecule type" value="Genomic_DNA"/>
</dbReference>
<protein>
    <submittedName>
        <fullName evidence="2">Uncharacterized protein</fullName>
    </submittedName>
</protein>
<sequence length="432" mass="46745">MMDERYWKPNHPQRDAYRDAIAALWKRAYPGTYTPGPFGRGVKPSATADEILGLATSILPRQNIRTREYDVRRDGPYRAPIPVPLAKKGAGPSIVYRQAEKPGIGHNSGASGMPIALMAALKETAPERRGGPAPKPPGIQVAHEDSESGLITIPGLTLTGLGVDPKAVKDLGDKVDGILGDAWDAAKDAPLLGVGRYGPLGPNLRDMLGEDEKQAIDKAPPQDAPDLDTQETFPDQSDDRGFGGTLVFPDGSRYDDLTKLPPSEDQSDILPQGTILNIKDSKGNDYDWDVSGAHPKNVRNAGGNLDQISNPDLADRLKQVTAGAKLIGEKGDREYITNLAKRGGAHPEEVAGKDYYDLIRSVGGDPSQARKEESQDGSVKKIYKTKDGTKIVYRTITSRDSGEVTNEIQVNGRANGTHGETYFKIRYRGESQ</sequence>
<accession>A0A7Y0HGK1</accession>
<feature type="region of interest" description="Disordered" evidence="1">
    <location>
        <begin position="216"/>
        <end position="247"/>
    </location>
</feature>
<name>A0A7Y0HGK1_9PROT</name>
<evidence type="ECO:0000313" key="2">
    <source>
        <dbReference type="EMBL" id="NMM44439.1"/>
    </source>
</evidence>
<dbReference type="RefSeq" id="WP_169624725.1">
    <property type="nucleotide sequence ID" value="NZ_JABBNT010000002.1"/>
</dbReference>
<organism evidence="2 3">
    <name type="scientific">Pacificispira spongiicola</name>
    <dbReference type="NCBI Taxonomy" id="2729598"/>
    <lineage>
        <taxon>Bacteria</taxon>
        <taxon>Pseudomonadati</taxon>
        <taxon>Pseudomonadota</taxon>
        <taxon>Alphaproteobacteria</taxon>
        <taxon>Rhodospirillales</taxon>
        <taxon>Rhodospirillaceae</taxon>
        <taxon>Pacificispira</taxon>
    </lineage>
</organism>
<keyword evidence="3" id="KW-1185">Reference proteome</keyword>
<proteinExistence type="predicted"/>
<dbReference type="Proteomes" id="UP000539372">
    <property type="component" value="Unassembled WGS sequence"/>
</dbReference>
<comment type="caution">
    <text evidence="2">The sequence shown here is derived from an EMBL/GenBank/DDBJ whole genome shotgun (WGS) entry which is preliminary data.</text>
</comment>
<evidence type="ECO:0000313" key="3">
    <source>
        <dbReference type="Proteomes" id="UP000539372"/>
    </source>
</evidence>
<reference evidence="2 3" key="1">
    <citation type="submission" date="2020-04" db="EMBL/GenBank/DDBJ databases">
        <title>Rhodospirillaceae bacterium KN72 isolated from deep sea.</title>
        <authorList>
            <person name="Zhang D.-C."/>
        </authorList>
    </citation>
    <scope>NUCLEOTIDE SEQUENCE [LARGE SCALE GENOMIC DNA]</scope>
    <source>
        <strain evidence="2 3">KN72</strain>
    </source>
</reference>
<dbReference type="AlphaFoldDB" id="A0A7Y0HGK1"/>
<gene>
    <name evidence="2" type="ORF">HH303_08105</name>
</gene>